<dbReference type="Proteomes" id="UP001596114">
    <property type="component" value="Unassembled WGS sequence"/>
</dbReference>
<dbReference type="EC" id="3.1.1.-" evidence="3"/>
<name>A0ABW0QPZ0_9GAMM</name>
<keyword evidence="6" id="KW-1185">Reference proteome</keyword>
<dbReference type="PANTHER" id="PTHR11559">
    <property type="entry name" value="CARBOXYLESTERASE"/>
    <property type="match status" value="1"/>
</dbReference>
<feature type="signal peptide" evidence="3">
    <location>
        <begin position="1"/>
        <end position="35"/>
    </location>
</feature>
<dbReference type="EMBL" id="JBHSNF010000003">
    <property type="protein sequence ID" value="MFC5526828.1"/>
    <property type="molecule type" value="Genomic_DNA"/>
</dbReference>
<dbReference type="InterPro" id="IPR019826">
    <property type="entry name" value="Carboxylesterase_B_AS"/>
</dbReference>
<reference evidence="6" key="1">
    <citation type="journal article" date="2019" name="Int. J. Syst. Evol. Microbiol.">
        <title>The Global Catalogue of Microorganisms (GCM) 10K type strain sequencing project: providing services to taxonomists for standard genome sequencing and annotation.</title>
        <authorList>
            <consortium name="The Broad Institute Genomics Platform"/>
            <consortium name="The Broad Institute Genome Sequencing Center for Infectious Disease"/>
            <person name="Wu L."/>
            <person name="Ma J."/>
        </authorList>
    </citation>
    <scope>NUCLEOTIDE SEQUENCE [LARGE SCALE GENOMIC DNA]</scope>
    <source>
        <strain evidence="6">CGMCC 1.16619</strain>
    </source>
</reference>
<feature type="domain" description="Carboxylesterase type B" evidence="4">
    <location>
        <begin position="44"/>
        <end position="518"/>
    </location>
</feature>
<gene>
    <name evidence="5" type="ORF">ACFPPA_13885</name>
</gene>
<sequence length="548" mass="58140">MIAPTPSTLSATPGYRLAALALMLLLTGGSAAALAADTASLAPPRVALRAGTIEGRQATVDGVTLHEFQGIPYAAPPLAALRWKPPQPVAPWRGVRKAQRFGPRCMQLPLFSDMVFRSDGMSEDCLYLNVWTPASGKPAKLPVLVYFYGGGFVGGDGSELRYDGASLAGKGIVTVTVNYRLGVFGFFALPALAAESPQHAAGNYGLLDQVAALRWVQANIARFGGDPAQVTIAGESAGSIAVSALMASPLSRHLFARAIGESGALIAPIAPLPLATMERHGQAFAAKLGDGSLAALRALPAKTLLQATAGQNGDADVDLDGWFLGEPPVLTFARGAQAQVPLLLGSNSQEGFYTGILKDQAPTPEHYRAALHQLFGAQADRALALYPGGSTAEVKRSATALASDFFIAHTTWRWMDLQRRSSHAPVYFYYFAQPRPAKRHPGPGDRPDTGAVHSGEIEYALGNLATNRVYAWTPADWRASKTMEGYFAQFIKTGNPNGAGLPTWPAVRESDGGLLRQTIAAHSRTEVDRGAARQAFLQQFFSTHADPL</sequence>
<comment type="caution">
    <text evidence="5">The sequence shown here is derived from an EMBL/GenBank/DDBJ whole genome shotgun (WGS) entry which is preliminary data.</text>
</comment>
<dbReference type="Gene3D" id="3.40.50.1820">
    <property type="entry name" value="alpha/beta hydrolase"/>
    <property type="match status" value="1"/>
</dbReference>
<evidence type="ECO:0000256" key="2">
    <source>
        <dbReference type="ARBA" id="ARBA00022801"/>
    </source>
</evidence>
<dbReference type="InterPro" id="IPR019819">
    <property type="entry name" value="Carboxylesterase_B_CS"/>
</dbReference>
<dbReference type="PROSITE" id="PS00122">
    <property type="entry name" value="CARBOXYLESTERASE_B_1"/>
    <property type="match status" value="1"/>
</dbReference>
<organism evidence="5 6">
    <name type="scientific">Rhodanobacter ginsengisoli</name>
    <dbReference type="NCBI Taxonomy" id="418646"/>
    <lineage>
        <taxon>Bacteria</taxon>
        <taxon>Pseudomonadati</taxon>
        <taxon>Pseudomonadota</taxon>
        <taxon>Gammaproteobacteria</taxon>
        <taxon>Lysobacterales</taxon>
        <taxon>Rhodanobacteraceae</taxon>
        <taxon>Rhodanobacter</taxon>
    </lineage>
</organism>
<evidence type="ECO:0000256" key="3">
    <source>
        <dbReference type="RuleBase" id="RU361235"/>
    </source>
</evidence>
<protein>
    <recommendedName>
        <fullName evidence="3">Carboxylic ester hydrolase</fullName>
        <ecNumber evidence="3">3.1.1.-</ecNumber>
    </recommendedName>
</protein>
<keyword evidence="3" id="KW-0732">Signal</keyword>
<dbReference type="PROSITE" id="PS00941">
    <property type="entry name" value="CARBOXYLESTERASE_B_2"/>
    <property type="match status" value="1"/>
</dbReference>
<dbReference type="InterPro" id="IPR002018">
    <property type="entry name" value="CarbesteraseB"/>
</dbReference>
<dbReference type="SUPFAM" id="SSF53474">
    <property type="entry name" value="alpha/beta-Hydrolases"/>
    <property type="match status" value="1"/>
</dbReference>
<keyword evidence="2 3" id="KW-0378">Hydrolase</keyword>
<evidence type="ECO:0000259" key="4">
    <source>
        <dbReference type="Pfam" id="PF00135"/>
    </source>
</evidence>
<proteinExistence type="inferred from homology"/>
<feature type="chain" id="PRO_5045004077" description="Carboxylic ester hydrolase" evidence="3">
    <location>
        <begin position="36"/>
        <end position="548"/>
    </location>
</feature>
<evidence type="ECO:0000256" key="1">
    <source>
        <dbReference type="ARBA" id="ARBA00005964"/>
    </source>
</evidence>
<accession>A0ABW0QPZ0</accession>
<comment type="similarity">
    <text evidence="1 3">Belongs to the type-B carboxylesterase/lipase family.</text>
</comment>
<dbReference type="InterPro" id="IPR029058">
    <property type="entry name" value="AB_hydrolase_fold"/>
</dbReference>
<dbReference type="RefSeq" id="WP_377320914.1">
    <property type="nucleotide sequence ID" value="NZ_JBHSNF010000003.1"/>
</dbReference>
<dbReference type="InterPro" id="IPR050309">
    <property type="entry name" value="Type-B_Carboxylest/Lipase"/>
</dbReference>
<evidence type="ECO:0000313" key="6">
    <source>
        <dbReference type="Proteomes" id="UP001596114"/>
    </source>
</evidence>
<evidence type="ECO:0000313" key="5">
    <source>
        <dbReference type="EMBL" id="MFC5526828.1"/>
    </source>
</evidence>
<dbReference type="Pfam" id="PF00135">
    <property type="entry name" value="COesterase"/>
    <property type="match status" value="1"/>
</dbReference>